<feature type="transmembrane region" description="Helical" evidence="5">
    <location>
        <begin position="107"/>
        <end position="124"/>
    </location>
</feature>
<evidence type="ECO:0000256" key="3">
    <source>
        <dbReference type="ARBA" id="ARBA00022989"/>
    </source>
</evidence>
<dbReference type="OrthoDB" id="92887at2"/>
<gene>
    <name evidence="6" type="ORF">D7I45_01615</name>
</gene>
<dbReference type="RefSeq" id="WP_120784051.1">
    <property type="nucleotide sequence ID" value="NZ_CP032626.1"/>
</dbReference>
<evidence type="ECO:0000313" key="7">
    <source>
        <dbReference type="Proteomes" id="UP000272003"/>
    </source>
</evidence>
<name>A0A387AQT3_9LACO</name>
<dbReference type="Pfam" id="PF02361">
    <property type="entry name" value="CbiQ"/>
    <property type="match status" value="1"/>
</dbReference>
<dbReference type="InterPro" id="IPR003339">
    <property type="entry name" value="ABC/ECF_trnsptr_transmembrane"/>
</dbReference>
<keyword evidence="3 5" id="KW-1133">Transmembrane helix</keyword>
<evidence type="ECO:0000256" key="5">
    <source>
        <dbReference type="SAM" id="Phobius"/>
    </source>
</evidence>
<feature type="transmembrane region" description="Helical" evidence="5">
    <location>
        <begin position="145"/>
        <end position="168"/>
    </location>
</feature>
<feature type="transmembrane region" description="Helical" evidence="5">
    <location>
        <begin position="188"/>
        <end position="210"/>
    </location>
</feature>
<protein>
    <submittedName>
        <fullName evidence="6">Energy-coupling factor transporter transmembrane protein EcfT</fullName>
    </submittedName>
</protein>
<keyword evidence="2 5" id="KW-0812">Transmembrane</keyword>
<proteinExistence type="predicted"/>
<keyword evidence="7" id="KW-1185">Reference proteome</keyword>
<dbReference type="GO" id="GO:0005886">
    <property type="term" value="C:plasma membrane"/>
    <property type="evidence" value="ECO:0007669"/>
    <property type="project" value="UniProtKB-ARBA"/>
</dbReference>
<accession>A0A387AQT3</accession>
<dbReference type="EMBL" id="CP032626">
    <property type="protein sequence ID" value="AYF92277.1"/>
    <property type="molecule type" value="Genomic_DNA"/>
</dbReference>
<feature type="transmembrane region" description="Helical" evidence="5">
    <location>
        <begin position="7"/>
        <end position="39"/>
    </location>
</feature>
<dbReference type="KEGG" id="abom:D7I45_01615"/>
<reference evidence="6 7" key="1">
    <citation type="submission" date="2018-09" db="EMBL/GenBank/DDBJ databases">
        <title>Genome sequencing of strain BHWM-4.</title>
        <authorList>
            <person name="Heo J."/>
            <person name="Kim S.-J."/>
            <person name="Kwon S.-W."/>
        </authorList>
    </citation>
    <scope>NUCLEOTIDE SEQUENCE [LARGE SCALE GENOMIC DNA]</scope>
    <source>
        <strain evidence="6 7">BHWM-4</strain>
    </source>
</reference>
<dbReference type="AlphaFoldDB" id="A0A387AQT3"/>
<evidence type="ECO:0000256" key="2">
    <source>
        <dbReference type="ARBA" id="ARBA00022692"/>
    </source>
</evidence>
<feature type="transmembrane region" description="Helical" evidence="5">
    <location>
        <begin position="70"/>
        <end position="87"/>
    </location>
</feature>
<organism evidence="6 7">
    <name type="scientific">Apilactobacillus bombintestini</name>
    <dbReference type="NCBI Taxonomy" id="2419772"/>
    <lineage>
        <taxon>Bacteria</taxon>
        <taxon>Bacillati</taxon>
        <taxon>Bacillota</taxon>
        <taxon>Bacilli</taxon>
        <taxon>Lactobacillales</taxon>
        <taxon>Lactobacillaceae</taxon>
        <taxon>Apilactobacillus</taxon>
    </lineage>
</organism>
<sequence>MNPVLKMLMILIIALEISFTLSLTLNVVIIIVSLGYLLLHARLTRIMYLVTITIIPALGIYFAQRIHGNYTYAILLVSRLYAFVTLGGTYTCTTSIEDLSASLEQNFHLPAKFAYGVMGAFHLVDTIKREVKNIKLAAAMRNVHLTYLSPTLYFKAILSAMNWSTLLAQGMNSHLFVENNPRSHYQKIVIHYSDYAILLITLLLVQIILFKF</sequence>
<keyword evidence="4 5" id="KW-0472">Membrane</keyword>
<evidence type="ECO:0000256" key="4">
    <source>
        <dbReference type="ARBA" id="ARBA00023136"/>
    </source>
</evidence>
<dbReference type="CDD" id="cd16914">
    <property type="entry name" value="EcfT"/>
    <property type="match status" value="1"/>
</dbReference>
<dbReference type="Proteomes" id="UP000272003">
    <property type="component" value="Chromosome"/>
</dbReference>
<comment type="subcellular location">
    <subcellularLocation>
        <location evidence="1">Membrane</location>
        <topology evidence="1">Multi-pass membrane protein</topology>
    </subcellularLocation>
</comment>
<evidence type="ECO:0000313" key="6">
    <source>
        <dbReference type="EMBL" id="AYF92277.1"/>
    </source>
</evidence>
<evidence type="ECO:0000256" key="1">
    <source>
        <dbReference type="ARBA" id="ARBA00004141"/>
    </source>
</evidence>
<feature type="transmembrane region" description="Helical" evidence="5">
    <location>
        <begin position="45"/>
        <end position="63"/>
    </location>
</feature>